<feature type="transmembrane region" description="Helical" evidence="2">
    <location>
        <begin position="131"/>
        <end position="149"/>
    </location>
</feature>
<evidence type="ECO:0000313" key="3">
    <source>
        <dbReference type="EMBL" id="KAG2224296.1"/>
    </source>
</evidence>
<dbReference type="OrthoDB" id="2261199at2759"/>
<name>A0A8H7S9X9_9FUNG</name>
<feature type="region of interest" description="Disordered" evidence="1">
    <location>
        <begin position="320"/>
        <end position="346"/>
    </location>
</feature>
<feature type="transmembrane region" description="Helical" evidence="2">
    <location>
        <begin position="287"/>
        <end position="311"/>
    </location>
</feature>
<feature type="compositionally biased region" description="Polar residues" evidence="1">
    <location>
        <begin position="404"/>
        <end position="414"/>
    </location>
</feature>
<gene>
    <name evidence="3" type="ORF">INT45_012864</name>
</gene>
<evidence type="ECO:0000313" key="4">
    <source>
        <dbReference type="Proteomes" id="UP000646827"/>
    </source>
</evidence>
<sequence length="420" mass="46013">MADDSSVTIIRTFDRHCFDEVCHCDWRITLQNCEEHHAMYIINVINIIVSALGCIIGIGLLIYRVGMKGHRIWSPAGTVTGIIRPKPVDCSMVLFAVFNALRFITSLILITDVDPGNLLGRSVLYEVPWSIGLGGITVYLLGVSQAIAQSHSTLGWLPSPWIVDVAGIIALTLPTVGIFITIAAGSTIDSDQHVAEILTRINYGIWFIWTAGIGTAVLLAGIRLVRILRIHHRKLRQGSTDDAVRAGIFKIQVAIAAFTLCLYFFSFVLLLYGILRDLIMENTTGSIVLGAGWSLTAGITVLVVQISIIFSRNTTRNAALRSKKSTDESTDIDSSSGNSTRPDHEAGVGISTLGAVSTTFQNDNEAIMNALQTNYPQEQNYCLPASKKPNSSKYFRFGRKNTKRPISTTSSQMELSRYSD</sequence>
<comment type="caution">
    <text evidence="3">The sequence shown here is derived from an EMBL/GenBank/DDBJ whole genome shotgun (WGS) entry which is preliminary data.</text>
</comment>
<evidence type="ECO:0000256" key="2">
    <source>
        <dbReference type="SAM" id="Phobius"/>
    </source>
</evidence>
<dbReference type="EMBL" id="JAEPRB010000045">
    <property type="protein sequence ID" value="KAG2224296.1"/>
    <property type="molecule type" value="Genomic_DNA"/>
</dbReference>
<organism evidence="3 4">
    <name type="scientific">Circinella minor</name>
    <dbReference type="NCBI Taxonomy" id="1195481"/>
    <lineage>
        <taxon>Eukaryota</taxon>
        <taxon>Fungi</taxon>
        <taxon>Fungi incertae sedis</taxon>
        <taxon>Mucoromycota</taxon>
        <taxon>Mucoromycotina</taxon>
        <taxon>Mucoromycetes</taxon>
        <taxon>Mucorales</taxon>
        <taxon>Lichtheimiaceae</taxon>
        <taxon>Circinella</taxon>
    </lineage>
</organism>
<keyword evidence="2" id="KW-0472">Membrane</keyword>
<keyword evidence="2" id="KW-0812">Transmembrane</keyword>
<feature type="transmembrane region" description="Helical" evidence="2">
    <location>
        <begin position="161"/>
        <end position="183"/>
    </location>
</feature>
<feature type="region of interest" description="Disordered" evidence="1">
    <location>
        <begin position="393"/>
        <end position="420"/>
    </location>
</feature>
<evidence type="ECO:0000256" key="1">
    <source>
        <dbReference type="SAM" id="MobiDB-lite"/>
    </source>
</evidence>
<reference evidence="3 4" key="1">
    <citation type="submission" date="2020-12" db="EMBL/GenBank/DDBJ databases">
        <title>Metabolic potential, ecology and presence of endohyphal bacteria is reflected in genomic diversity of Mucoromycotina.</title>
        <authorList>
            <person name="Muszewska A."/>
            <person name="Okrasinska A."/>
            <person name="Steczkiewicz K."/>
            <person name="Drgas O."/>
            <person name="Orlowska M."/>
            <person name="Perlinska-Lenart U."/>
            <person name="Aleksandrzak-Piekarczyk T."/>
            <person name="Szatraj K."/>
            <person name="Zielenkiewicz U."/>
            <person name="Pilsyk S."/>
            <person name="Malc E."/>
            <person name="Mieczkowski P."/>
            <person name="Kruszewska J.S."/>
            <person name="Biernat P."/>
            <person name="Pawlowska J."/>
        </authorList>
    </citation>
    <scope>NUCLEOTIDE SEQUENCE [LARGE SCALE GENOMIC DNA]</scope>
    <source>
        <strain evidence="3 4">CBS 142.35</strain>
    </source>
</reference>
<keyword evidence="4" id="KW-1185">Reference proteome</keyword>
<proteinExistence type="predicted"/>
<dbReference type="Proteomes" id="UP000646827">
    <property type="component" value="Unassembled WGS sequence"/>
</dbReference>
<feature type="transmembrane region" description="Helical" evidence="2">
    <location>
        <begin position="253"/>
        <end position="275"/>
    </location>
</feature>
<dbReference type="AlphaFoldDB" id="A0A8H7S9X9"/>
<feature type="transmembrane region" description="Helical" evidence="2">
    <location>
        <begin position="40"/>
        <end position="63"/>
    </location>
</feature>
<accession>A0A8H7S9X9</accession>
<keyword evidence="2" id="KW-1133">Transmembrane helix</keyword>
<protein>
    <submittedName>
        <fullName evidence="3">Uncharacterized protein</fullName>
    </submittedName>
</protein>
<feature type="transmembrane region" description="Helical" evidence="2">
    <location>
        <begin position="92"/>
        <end position="111"/>
    </location>
</feature>
<feature type="transmembrane region" description="Helical" evidence="2">
    <location>
        <begin position="203"/>
        <end position="225"/>
    </location>
</feature>